<evidence type="ECO:0000256" key="13">
    <source>
        <dbReference type="HAMAP-Rule" id="MF_01464"/>
    </source>
</evidence>
<dbReference type="NCBIfam" id="TIGR00966">
    <property type="entry name" value="transloc_SecF"/>
    <property type="match status" value="1"/>
</dbReference>
<feature type="transmembrane region" description="Helical" evidence="12">
    <location>
        <begin position="567"/>
        <end position="588"/>
    </location>
</feature>
<keyword evidence="7 12" id="KW-0811">Translocation</keyword>
<dbReference type="RefSeq" id="WP_060670801.1">
    <property type="nucleotide sequence ID" value="NZ_LIXZ01000002.1"/>
</dbReference>
<keyword evidence="6 12" id="KW-1133">Transmembrane helix</keyword>
<evidence type="ECO:0000256" key="5">
    <source>
        <dbReference type="ARBA" id="ARBA00022927"/>
    </source>
</evidence>
<dbReference type="EMBL" id="LIXZ01000002">
    <property type="protein sequence ID" value="KPL60776.1"/>
    <property type="molecule type" value="Genomic_DNA"/>
</dbReference>
<name>A0A0P6W4X9_9BACI</name>
<feature type="domain" description="Protein export membrane protein SecD/SecF C-terminal" evidence="14">
    <location>
        <begin position="552"/>
        <end position="730"/>
    </location>
</feature>
<comment type="subunit">
    <text evidence="12">Forms a complex with SecF. Part of the essential Sec protein translocation apparatus which comprises SecA, SecYEG and auxiliary proteins SecDF. Other proteins may also be involved.</text>
</comment>
<proteinExistence type="inferred from homology"/>
<evidence type="ECO:0000313" key="17">
    <source>
        <dbReference type="Proteomes" id="UP000050398"/>
    </source>
</evidence>
<dbReference type="Proteomes" id="UP000050398">
    <property type="component" value="Unassembled WGS sequence"/>
</dbReference>
<dbReference type="InterPro" id="IPR022645">
    <property type="entry name" value="SecD/SecF_bac"/>
</dbReference>
<dbReference type="SUPFAM" id="SSF82866">
    <property type="entry name" value="Multidrug efflux transporter AcrB transmembrane domain"/>
    <property type="match status" value="2"/>
</dbReference>
<comment type="subunit">
    <text evidence="13">Forms a complex with SecD. Part of the essential Sec protein translocation apparatus which comprises SecA, SecYEG and auxiliary proteins SecDF. Other proteins may also be involved.</text>
</comment>
<dbReference type="InterPro" id="IPR055344">
    <property type="entry name" value="SecD_SecF_C_bact"/>
</dbReference>
<dbReference type="GO" id="GO:0043952">
    <property type="term" value="P:protein transport by the Sec complex"/>
    <property type="evidence" value="ECO:0007669"/>
    <property type="project" value="UniProtKB-UniRule"/>
</dbReference>
<evidence type="ECO:0000256" key="2">
    <source>
        <dbReference type="ARBA" id="ARBA00022448"/>
    </source>
</evidence>
<feature type="transmembrane region" description="Helical" evidence="12">
    <location>
        <begin position="678"/>
        <end position="696"/>
    </location>
</feature>
<dbReference type="NCBIfam" id="TIGR01129">
    <property type="entry name" value="secD"/>
    <property type="match status" value="1"/>
</dbReference>
<dbReference type="NCBIfam" id="NF009581">
    <property type="entry name" value="PRK13024.1-1"/>
    <property type="match status" value="1"/>
</dbReference>
<comment type="similarity">
    <text evidence="12">Belongs to the SecD/SecF family. SecD subfamily.</text>
</comment>
<feature type="transmembrane region" description="Helical" evidence="12">
    <location>
        <begin position="622"/>
        <end position="643"/>
    </location>
</feature>
<dbReference type="InterPro" id="IPR022646">
    <property type="entry name" value="SecD/SecF_CS"/>
</dbReference>
<dbReference type="HAMAP" id="MF_01464_B">
    <property type="entry name" value="SecF_B"/>
    <property type="match status" value="1"/>
</dbReference>
<dbReference type="PRINTS" id="PR01755">
    <property type="entry name" value="SECFTRNLCASE"/>
</dbReference>
<feature type="domain" description="Protein export membrane protein SecD/SecF C-terminal" evidence="14">
    <location>
        <begin position="243"/>
        <end position="402"/>
    </location>
</feature>
<dbReference type="Pfam" id="PF02355">
    <property type="entry name" value="SecD_SecF_C"/>
    <property type="match status" value="2"/>
</dbReference>
<keyword evidence="4 12" id="KW-0812">Transmembrane</keyword>
<feature type="transmembrane region" description="Helical" evidence="12">
    <location>
        <begin position="387"/>
        <end position="410"/>
    </location>
</feature>
<evidence type="ECO:0000256" key="4">
    <source>
        <dbReference type="ARBA" id="ARBA00022692"/>
    </source>
</evidence>
<dbReference type="eggNOG" id="COG0341">
    <property type="taxonomic scope" value="Bacteria"/>
</dbReference>
<evidence type="ECO:0000256" key="10">
    <source>
        <dbReference type="ARBA" id="ARBA00060856"/>
    </source>
</evidence>
<evidence type="ECO:0000256" key="1">
    <source>
        <dbReference type="ARBA" id="ARBA00004651"/>
    </source>
</evidence>
<evidence type="ECO:0000256" key="12">
    <source>
        <dbReference type="HAMAP-Rule" id="MF_01463"/>
    </source>
</evidence>
<dbReference type="InterPro" id="IPR005791">
    <property type="entry name" value="SecD"/>
</dbReference>
<dbReference type="FunFam" id="1.20.1640.10:FF:000024">
    <property type="entry name" value="Multifunctional fusion protein"/>
    <property type="match status" value="1"/>
</dbReference>
<feature type="transmembrane region" description="Helical" evidence="12">
    <location>
        <begin position="702"/>
        <end position="727"/>
    </location>
</feature>
<comment type="caution">
    <text evidence="12">Lacks conserved residue(s) required for the propagation of feature annotation.</text>
</comment>
<dbReference type="FunFam" id="1.20.1640.10:FF:000004">
    <property type="entry name" value="Protein translocase subunit SecD"/>
    <property type="match status" value="1"/>
</dbReference>
<accession>A0A0P6W4X9</accession>
<evidence type="ECO:0000256" key="9">
    <source>
        <dbReference type="ARBA" id="ARBA00059018"/>
    </source>
</evidence>
<dbReference type="AlphaFoldDB" id="A0A0P6W4X9"/>
<dbReference type="PANTHER" id="PTHR30081:SF1">
    <property type="entry name" value="PROTEIN TRANSLOCASE SUBUNIT SECD"/>
    <property type="match status" value="1"/>
</dbReference>
<dbReference type="PATRIC" id="fig|218284.4.peg.698"/>
<dbReference type="GO" id="GO:0065002">
    <property type="term" value="P:intracellular protein transmembrane transport"/>
    <property type="evidence" value="ECO:0007669"/>
    <property type="project" value="UniProtKB-UniRule"/>
</dbReference>
<feature type="transmembrane region" description="Helical" evidence="12">
    <location>
        <begin position="283"/>
        <end position="300"/>
    </location>
</feature>
<reference evidence="16 17" key="1">
    <citation type="submission" date="2015-08" db="EMBL/GenBank/DDBJ databases">
        <title>Draft Genome Sequence of Bacillus vietnamensis UCD-SED5.</title>
        <authorList>
            <person name="Lee R.D."/>
            <person name="Jospin G."/>
            <person name="Lang J.M."/>
            <person name="Coil D.A."/>
            <person name="Eisen J.A."/>
        </authorList>
    </citation>
    <scope>NUCLEOTIDE SEQUENCE [LARGE SCALE GENOMIC DNA]</scope>
    <source>
        <strain evidence="16 17">UCD-SED5</strain>
    </source>
</reference>
<evidence type="ECO:0000256" key="11">
    <source>
        <dbReference type="ARBA" id="ARBA00061053"/>
    </source>
</evidence>
<dbReference type="InterPro" id="IPR005665">
    <property type="entry name" value="SecF_bac"/>
</dbReference>
<feature type="transmembrane region" description="Helical" evidence="12">
    <location>
        <begin position="312"/>
        <end position="333"/>
    </location>
</feature>
<evidence type="ECO:0000256" key="7">
    <source>
        <dbReference type="ARBA" id="ARBA00023010"/>
    </source>
</evidence>
<gene>
    <name evidence="13" type="primary">secF</name>
    <name evidence="12" type="synonym">secD</name>
    <name evidence="16" type="ORF">AM506_03275</name>
</gene>
<evidence type="ECO:0000256" key="8">
    <source>
        <dbReference type="ARBA" id="ARBA00023136"/>
    </source>
</evidence>
<feature type="transmembrane region" description="Helical" evidence="12">
    <location>
        <begin position="457"/>
        <end position="479"/>
    </location>
</feature>
<sequence length="754" mass="83528">MVKRGRIIAFFILVVLLAGTMGGTTKSIVDNIKLGLDLQGGFEVLYEVQPIKKGQEITKETVANTADALDRRINVLGVSEPNIQIEDGNRIRVQLAGVEDQNEAREILSTQANLTFRDVNDKVRLDGSDLASGSAKQTFDDKNNPIVSLKLKDRSKFYELTKDISAMAPQNQLVIWLDFEEGKDSYKAEVGKEDPKFISDPAVRKPINSDEVIIEGNFTVERAQNLASLLNAGALPVKLDEKYSTSVGAQFGQQALDKTVTAGIIGIAIIFLFMIAYYRFPGLIATITLSVYIYLILLIFDLMNGVLTLPGIAALILGVGMAVDANIITYERIKEEMRVGKPIRSAFQAGNKSSFLTILDANVTTILAAAVLFFYGTSSVKGFATMLIVSILTSFITAVWGSRLLLGLWVNSRIFNKKPGWFGVKKSEIKDLAENYDTLDLPTRFDRFDFASQRKKFFTLSAVLITAGIIILAIFRLNLGIDFVSGSRMEILADQSLKTEQVQDELKEIKLPSEDVVISGDKNNIAVVRYTDDLNKDDIAKLKDHFNKLYGAEPSISTVSPVIGKELAQNAMIAVAIASVGIIIYVTLRFEWRMAVGAILALLHDAFFIIAFFSLTRLEVDITFIAAVLTIVGYSINDTIVTFDRLRENLHKKRRLKTDKDIEEVVNQSIRQTMGRSVNTVLTVVFTVIALMIFGSESIRNFSIALLVGLISGTYSSVFIASQVWLVMKKKELKKKGTIKTVKEKKTWSDEPQV</sequence>
<dbReference type="Pfam" id="PF21760">
    <property type="entry name" value="SecD_1st"/>
    <property type="match status" value="1"/>
</dbReference>
<dbReference type="PANTHER" id="PTHR30081">
    <property type="entry name" value="PROTEIN-EXPORT MEMBRANE PROTEIN SEC"/>
    <property type="match status" value="1"/>
</dbReference>
<comment type="similarity">
    <text evidence="13">Belongs to the SecD/SecF family. SecF subfamily.</text>
</comment>
<keyword evidence="8 12" id="KW-0472">Membrane</keyword>
<comment type="caution">
    <text evidence="16">The sequence shown here is derived from an EMBL/GenBank/DDBJ whole genome shotgun (WGS) entry which is preliminary data.</text>
</comment>
<feature type="domain" description="Protein translocase subunit SecDF P1" evidence="15">
    <location>
        <begin position="64"/>
        <end position="121"/>
    </location>
</feature>
<comment type="function">
    <text evidence="9 12">Part of the Sec protein translocase complex. Interacts with the SecYEG preprotein conducting channel. SecDF uses the proton motive force (PMF) to complete protein translocation after the ATP-dependent function of SecA.</text>
</comment>
<dbReference type="NCBIfam" id="TIGR00916">
    <property type="entry name" value="2A0604s01"/>
    <property type="match status" value="2"/>
</dbReference>
<evidence type="ECO:0000256" key="3">
    <source>
        <dbReference type="ARBA" id="ARBA00022475"/>
    </source>
</evidence>
<comment type="subcellular location">
    <subcellularLocation>
        <location evidence="1 12">Cell membrane</location>
        <topology evidence="1 12">Multi-pass membrane protein</topology>
    </subcellularLocation>
</comment>
<keyword evidence="2 12" id="KW-0813">Transport</keyword>
<feature type="transmembrane region" description="Helical" evidence="12">
    <location>
        <begin position="260"/>
        <end position="278"/>
    </location>
</feature>
<dbReference type="OrthoDB" id="9805019at2"/>
<comment type="similarity">
    <text evidence="10">In the C-terminal section; belongs to the SecD/SecF family. SecF subfamily.</text>
</comment>
<evidence type="ECO:0000256" key="6">
    <source>
        <dbReference type="ARBA" id="ARBA00022989"/>
    </source>
</evidence>
<dbReference type="HAMAP" id="MF_01463_B">
    <property type="entry name" value="SecD_B"/>
    <property type="match status" value="1"/>
</dbReference>
<keyword evidence="5 12" id="KW-0653">Protein transport</keyword>
<dbReference type="InterPro" id="IPR022813">
    <property type="entry name" value="SecD/SecF_arch_bac"/>
</dbReference>
<evidence type="ECO:0000259" key="14">
    <source>
        <dbReference type="Pfam" id="PF02355"/>
    </source>
</evidence>
<keyword evidence="3 12" id="KW-1003">Cell membrane</keyword>
<dbReference type="Gene3D" id="3.30.70.3220">
    <property type="match status" value="1"/>
</dbReference>
<evidence type="ECO:0000259" key="15">
    <source>
        <dbReference type="Pfam" id="PF21760"/>
    </source>
</evidence>
<protein>
    <recommendedName>
        <fullName evidence="12 13">Multifunctional fusion protein</fullName>
    </recommendedName>
    <domain>
        <recommendedName>
            <fullName evidence="12">Protein translocase subunit SecD</fullName>
        </recommendedName>
    </domain>
    <domain>
        <recommendedName>
            <fullName evidence="13">Protein-export membrane protein SecF</fullName>
        </recommendedName>
    </domain>
</protein>
<feature type="transmembrane region" description="Helical" evidence="12">
    <location>
        <begin position="595"/>
        <end position="616"/>
    </location>
</feature>
<dbReference type="eggNOG" id="COG0342">
    <property type="taxonomic scope" value="Bacteria"/>
</dbReference>
<dbReference type="GO" id="GO:0006605">
    <property type="term" value="P:protein targeting"/>
    <property type="evidence" value="ECO:0007669"/>
    <property type="project" value="UniProtKB-UniRule"/>
</dbReference>
<comment type="similarity">
    <text evidence="11">In the N-terminal section; belongs to the SecD/SecF family. SecD subfamily.</text>
</comment>
<evidence type="ECO:0000313" key="16">
    <source>
        <dbReference type="EMBL" id="KPL60776.1"/>
    </source>
</evidence>
<feature type="transmembrane region" description="Helical" evidence="12">
    <location>
        <begin position="354"/>
        <end position="375"/>
    </location>
</feature>
<dbReference type="Pfam" id="PF07549">
    <property type="entry name" value="Sec_GG"/>
    <property type="match status" value="1"/>
</dbReference>
<dbReference type="GO" id="GO:0015450">
    <property type="term" value="F:protein-transporting ATPase activity"/>
    <property type="evidence" value="ECO:0007669"/>
    <property type="project" value="InterPro"/>
</dbReference>
<organism evidence="16 17">
    <name type="scientific">Rossellomorea vietnamensis</name>
    <dbReference type="NCBI Taxonomy" id="218284"/>
    <lineage>
        <taxon>Bacteria</taxon>
        <taxon>Bacillati</taxon>
        <taxon>Bacillota</taxon>
        <taxon>Bacilli</taxon>
        <taxon>Bacillales</taxon>
        <taxon>Bacillaceae</taxon>
        <taxon>Rossellomorea</taxon>
    </lineage>
</organism>
<dbReference type="InterPro" id="IPR048631">
    <property type="entry name" value="SecD_1st"/>
</dbReference>
<dbReference type="GO" id="GO:0005886">
    <property type="term" value="C:plasma membrane"/>
    <property type="evidence" value="ECO:0007669"/>
    <property type="project" value="UniProtKB-SubCell"/>
</dbReference>
<dbReference type="InterPro" id="IPR048634">
    <property type="entry name" value="SecD_SecF_C"/>
</dbReference>
<dbReference type="Gene3D" id="1.20.1640.10">
    <property type="entry name" value="Multidrug efflux transporter AcrB transmembrane domain"/>
    <property type="match status" value="2"/>
</dbReference>